<evidence type="ECO:0000259" key="6">
    <source>
        <dbReference type="PROSITE" id="PS50977"/>
    </source>
</evidence>
<dbReference type="InterPro" id="IPR039538">
    <property type="entry name" value="BetI_C"/>
</dbReference>
<reference evidence="8 10" key="3">
    <citation type="submission" date="2017-09" db="EMBL/GenBank/DDBJ databases">
        <title>Streptomyces genome completion.</title>
        <authorList>
            <person name="Lee N."/>
            <person name="Cho B.-K."/>
        </authorList>
    </citation>
    <scope>NUCLEOTIDE SEQUENCE [LARGE SCALE GENOMIC DNA]</scope>
    <source>
        <strain evidence="8 10">ATCC 14899</strain>
    </source>
</reference>
<dbReference type="PANTHER" id="PTHR30055">
    <property type="entry name" value="HTH-TYPE TRANSCRIPTIONAL REGULATOR RUTR"/>
    <property type="match status" value="1"/>
</dbReference>
<dbReference type="Gene3D" id="1.10.357.10">
    <property type="entry name" value="Tetracycline Repressor, domain 2"/>
    <property type="match status" value="1"/>
</dbReference>
<dbReference type="PROSITE" id="PS50977">
    <property type="entry name" value="HTH_TETR_2"/>
    <property type="match status" value="1"/>
</dbReference>
<protein>
    <submittedName>
        <fullName evidence="8">TetR family transcriptional regulator</fullName>
    </submittedName>
</protein>
<dbReference type="HOGENOM" id="CLU_069356_15_3_11"/>
<dbReference type="PRINTS" id="PR00455">
    <property type="entry name" value="HTHTETR"/>
</dbReference>
<dbReference type="KEGG" id="snq:CP978_30710"/>
<dbReference type="GO" id="GO:0003700">
    <property type="term" value="F:DNA-binding transcription factor activity"/>
    <property type="evidence" value="ECO:0007669"/>
    <property type="project" value="TreeGrafter"/>
</dbReference>
<evidence type="ECO:0000256" key="2">
    <source>
        <dbReference type="ARBA" id="ARBA00023015"/>
    </source>
</evidence>
<evidence type="ECO:0000256" key="3">
    <source>
        <dbReference type="ARBA" id="ARBA00023125"/>
    </source>
</evidence>
<dbReference type="Pfam" id="PF00440">
    <property type="entry name" value="TetR_N"/>
    <property type="match status" value="1"/>
</dbReference>
<gene>
    <name evidence="8" type="ORF">CP978_30710</name>
    <name evidence="7" type="ORF">SNOD_30415</name>
</gene>
<keyword evidence="2" id="KW-0805">Transcription regulation</keyword>
<keyword evidence="1" id="KW-0678">Repressor</keyword>
<evidence type="ECO:0000313" key="10">
    <source>
        <dbReference type="Proteomes" id="UP000325763"/>
    </source>
</evidence>
<evidence type="ECO:0000256" key="1">
    <source>
        <dbReference type="ARBA" id="ARBA00022491"/>
    </source>
</evidence>
<name>A0A0B5DUJ6_9ACTN</name>
<dbReference type="OrthoDB" id="3288227at2"/>
<reference evidence="9" key="1">
    <citation type="submission" date="2014-09" db="EMBL/GenBank/DDBJ databases">
        <title>Sequence of the Streptomyces nodosus genome.</title>
        <authorList>
            <person name="Sweeney P."/>
            <person name="Stephens N."/>
            <person name="Murphy C."/>
            <person name="Caffrey P."/>
        </authorList>
    </citation>
    <scope>NUCLEOTIDE SEQUENCE [LARGE SCALE GENOMIC DNA]</scope>
    <source>
        <strain evidence="9">ATCC 14899</strain>
    </source>
</reference>
<keyword evidence="4" id="KW-0804">Transcription</keyword>
<dbReference type="InterPro" id="IPR050109">
    <property type="entry name" value="HTH-type_TetR-like_transc_reg"/>
</dbReference>
<dbReference type="Pfam" id="PF13977">
    <property type="entry name" value="TetR_C_6"/>
    <property type="match status" value="1"/>
</dbReference>
<feature type="DNA-binding region" description="H-T-H motif" evidence="5">
    <location>
        <begin position="34"/>
        <end position="53"/>
    </location>
</feature>
<evidence type="ECO:0000256" key="4">
    <source>
        <dbReference type="ARBA" id="ARBA00023163"/>
    </source>
</evidence>
<evidence type="ECO:0000313" key="7">
    <source>
        <dbReference type="EMBL" id="AJE43832.1"/>
    </source>
</evidence>
<feature type="domain" description="HTH tetR-type" evidence="6">
    <location>
        <begin position="11"/>
        <end position="71"/>
    </location>
</feature>
<dbReference type="Proteomes" id="UP000325763">
    <property type="component" value="Chromosome"/>
</dbReference>
<reference evidence="7 9" key="2">
    <citation type="journal article" date="2016" name="Appl. Microbiol. Biotechnol.">
        <title>Exploiting the genome sequence of Streptomyces nodosus for enhanced antibiotic production.</title>
        <authorList>
            <person name="Sweeney P."/>
            <person name="Murphy C.D."/>
            <person name="Caffrey P."/>
        </authorList>
    </citation>
    <scope>NUCLEOTIDE SEQUENCE [LARGE SCALE GENOMIC DNA]</scope>
    <source>
        <strain evidence="7 9">ATCC 14899</strain>
    </source>
</reference>
<evidence type="ECO:0000313" key="9">
    <source>
        <dbReference type="Proteomes" id="UP000031526"/>
    </source>
</evidence>
<dbReference type="InterPro" id="IPR036271">
    <property type="entry name" value="Tet_transcr_reg_TetR-rel_C_sf"/>
</dbReference>
<evidence type="ECO:0000256" key="5">
    <source>
        <dbReference type="PROSITE-ProRule" id="PRU00335"/>
    </source>
</evidence>
<dbReference type="GO" id="GO:0000976">
    <property type="term" value="F:transcription cis-regulatory region binding"/>
    <property type="evidence" value="ECO:0007669"/>
    <property type="project" value="TreeGrafter"/>
</dbReference>
<accession>A0A0B5DUJ6</accession>
<dbReference type="SUPFAM" id="SSF46689">
    <property type="entry name" value="Homeodomain-like"/>
    <property type="match status" value="1"/>
</dbReference>
<dbReference type="InterPro" id="IPR001647">
    <property type="entry name" value="HTH_TetR"/>
</dbReference>
<keyword evidence="9" id="KW-1185">Reference proteome</keyword>
<dbReference type="RefSeq" id="WP_043446295.1">
    <property type="nucleotide sequence ID" value="NZ_CP009313.1"/>
</dbReference>
<proteinExistence type="predicted"/>
<dbReference type="EMBL" id="CP009313">
    <property type="protein sequence ID" value="AJE43832.1"/>
    <property type="molecule type" value="Genomic_DNA"/>
</dbReference>
<dbReference type="STRING" id="40318.SNOD_30415"/>
<dbReference type="InterPro" id="IPR009057">
    <property type="entry name" value="Homeodomain-like_sf"/>
</dbReference>
<dbReference type="PANTHER" id="PTHR30055:SF234">
    <property type="entry name" value="HTH-TYPE TRANSCRIPTIONAL REGULATOR BETI"/>
    <property type="match status" value="1"/>
</dbReference>
<dbReference type="AlphaFoldDB" id="A0A0B5DUJ6"/>
<dbReference type="Proteomes" id="UP000031526">
    <property type="component" value="Chromosome"/>
</dbReference>
<keyword evidence="3 5" id="KW-0238">DNA-binding</keyword>
<organism evidence="7 9">
    <name type="scientific">Streptomyces nodosus</name>
    <dbReference type="NCBI Taxonomy" id="40318"/>
    <lineage>
        <taxon>Bacteria</taxon>
        <taxon>Bacillati</taxon>
        <taxon>Actinomycetota</taxon>
        <taxon>Actinomycetes</taxon>
        <taxon>Kitasatosporales</taxon>
        <taxon>Streptomycetaceae</taxon>
        <taxon>Streptomyces</taxon>
    </lineage>
</organism>
<evidence type="ECO:0000313" key="8">
    <source>
        <dbReference type="EMBL" id="QEV42338.1"/>
    </source>
</evidence>
<sequence length="205" mass="21982">MGKVGRPRNQTARREALVSAAGRAIAERGLEGLRIKDIADAAGVSQGSVLYYYPELDDLVLEVHRGAVENFLASRQRTYDEALPGTPVARLRALLESGLPDTAEDPVHGLLYELHRRAGRSPGHAELMASLFAREVALYTTALEVGAATGVFALTASAHDLAHGIVALEDGYGLHIISRNAALRLDRARNLMLAHARVVTGCAEL</sequence>
<dbReference type="EMBL" id="CP023747">
    <property type="protein sequence ID" value="QEV42338.1"/>
    <property type="molecule type" value="Genomic_DNA"/>
</dbReference>
<dbReference type="SUPFAM" id="SSF48498">
    <property type="entry name" value="Tetracyclin repressor-like, C-terminal domain"/>
    <property type="match status" value="1"/>
</dbReference>